<feature type="domain" description="Transcription factor Iwr1" evidence="3">
    <location>
        <begin position="252"/>
        <end position="324"/>
    </location>
</feature>
<evidence type="ECO:0000256" key="1">
    <source>
        <dbReference type="ARBA" id="ARBA00010218"/>
    </source>
</evidence>
<sequence length="383" mass="43061">MSFQSSAPQVIRIKRKRNEEPPDQLYIDNGKRRATADAYMFRIVRNEPEVPQIPTQFDGVPIVQATAAGEEKRNPLALKREPATPKSSIPAPAITSQQQPRSAPRRFQLSRQSTQSQLPVSTSRKRKPGIAVFVAERVRPPPPGAPAREVNREEQATQTTPEVPIQSAKLKRPATKPPRHLKNGGVIPQASNGTSTQSEHDHGFSSRMSAWAEETEREENGVVPTPSKPLPQQPVIRGSDEDMDMDDVDDDGDYVYDTYQRHFISANSPASVDEMASIGHLVITEEDQELWQTYIDDDEDEKFDTDDEDSNAEDYYGADYPEDEVDDDDEFDRNAYKYRNKGASDEEEWDENDDIALSDDEDNVRDFSGGVTPITPALDRMLE</sequence>
<organism evidence="4 5">
    <name type="scientific">Tothia fuscella</name>
    <dbReference type="NCBI Taxonomy" id="1048955"/>
    <lineage>
        <taxon>Eukaryota</taxon>
        <taxon>Fungi</taxon>
        <taxon>Dikarya</taxon>
        <taxon>Ascomycota</taxon>
        <taxon>Pezizomycotina</taxon>
        <taxon>Dothideomycetes</taxon>
        <taxon>Pleosporomycetidae</taxon>
        <taxon>Venturiales</taxon>
        <taxon>Cylindrosympodiaceae</taxon>
        <taxon>Tothia</taxon>
    </lineage>
</organism>
<dbReference type="GO" id="GO:0006606">
    <property type="term" value="P:protein import into nucleus"/>
    <property type="evidence" value="ECO:0007669"/>
    <property type="project" value="InterPro"/>
</dbReference>
<keyword evidence="5" id="KW-1185">Reference proteome</keyword>
<dbReference type="InterPro" id="IPR040150">
    <property type="entry name" value="Iwr1"/>
</dbReference>
<dbReference type="EMBL" id="MU007111">
    <property type="protein sequence ID" value="KAF2420313.1"/>
    <property type="molecule type" value="Genomic_DNA"/>
</dbReference>
<proteinExistence type="inferred from homology"/>
<feature type="compositionally biased region" description="Acidic residues" evidence="2">
    <location>
        <begin position="320"/>
        <end position="331"/>
    </location>
</feature>
<feature type="compositionally biased region" description="Acidic residues" evidence="2">
    <location>
        <begin position="345"/>
        <end position="363"/>
    </location>
</feature>
<dbReference type="InterPro" id="IPR013883">
    <property type="entry name" value="TF_Iwr1_dom"/>
</dbReference>
<dbReference type="Pfam" id="PF08574">
    <property type="entry name" value="Iwr1"/>
    <property type="match status" value="1"/>
</dbReference>
<evidence type="ECO:0000259" key="3">
    <source>
        <dbReference type="Pfam" id="PF08574"/>
    </source>
</evidence>
<dbReference type="OrthoDB" id="6255506at2759"/>
<evidence type="ECO:0000313" key="4">
    <source>
        <dbReference type="EMBL" id="KAF2420313.1"/>
    </source>
</evidence>
<feature type="compositionally biased region" description="Polar residues" evidence="2">
    <location>
        <begin position="109"/>
        <end position="122"/>
    </location>
</feature>
<feature type="region of interest" description="Disordered" evidence="2">
    <location>
        <begin position="1"/>
        <end position="32"/>
    </location>
</feature>
<evidence type="ECO:0000313" key="5">
    <source>
        <dbReference type="Proteomes" id="UP000800235"/>
    </source>
</evidence>
<protein>
    <recommendedName>
        <fullName evidence="3">Transcription factor Iwr1 domain-containing protein</fullName>
    </recommendedName>
</protein>
<comment type="caution">
    <text evidence="4">The sequence shown here is derived from an EMBL/GenBank/DDBJ whole genome shotgun (WGS) entry which is preliminary data.</text>
</comment>
<feature type="region of interest" description="Disordered" evidence="2">
    <location>
        <begin position="66"/>
        <end position="246"/>
    </location>
</feature>
<name>A0A9P4NG88_9PEZI</name>
<dbReference type="GO" id="GO:0005737">
    <property type="term" value="C:cytoplasm"/>
    <property type="evidence" value="ECO:0007669"/>
    <property type="project" value="TreeGrafter"/>
</dbReference>
<feature type="compositionally biased region" description="Acidic residues" evidence="2">
    <location>
        <begin position="298"/>
        <end position="312"/>
    </location>
</feature>
<reference evidence="4" key="1">
    <citation type="journal article" date="2020" name="Stud. Mycol.">
        <title>101 Dothideomycetes genomes: a test case for predicting lifestyles and emergence of pathogens.</title>
        <authorList>
            <person name="Haridas S."/>
            <person name="Albert R."/>
            <person name="Binder M."/>
            <person name="Bloem J."/>
            <person name="Labutti K."/>
            <person name="Salamov A."/>
            <person name="Andreopoulos B."/>
            <person name="Baker S."/>
            <person name="Barry K."/>
            <person name="Bills G."/>
            <person name="Bluhm B."/>
            <person name="Cannon C."/>
            <person name="Castanera R."/>
            <person name="Culley D."/>
            <person name="Daum C."/>
            <person name="Ezra D."/>
            <person name="Gonzalez J."/>
            <person name="Henrissat B."/>
            <person name="Kuo A."/>
            <person name="Liang C."/>
            <person name="Lipzen A."/>
            <person name="Lutzoni F."/>
            <person name="Magnuson J."/>
            <person name="Mondo S."/>
            <person name="Nolan M."/>
            <person name="Ohm R."/>
            <person name="Pangilinan J."/>
            <person name="Park H.-J."/>
            <person name="Ramirez L."/>
            <person name="Alfaro M."/>
            <person name="Sun H."/>
            <person name="Tritt A."/>
            <person name="Yoshinaga Y."/>
            <person name="Zwiers L.-H."/>
            <person name="Turgeon B."/>
            <person name="Goodwin S."/>
            <person name="Spatafora J."/>
            <person name="Crous P."/>
            <person name="Grigoriev I."/>
        </authorList>
    </citation>
    <scope>NUCLEOTIDE SEQUENCE</scope>
    <source>
        <strain evidence="4">CBS 130266</strain>
    </source>
</reference>
<accession>A0A9P4NG88</accession>
<feature type="compositionally biased region" description="Basic and acidic residues" evidence="2">
    <location>
        <begin position="69"/>
        <end position="83"/>
    </location>
</feature>
<dbReference type="AlphaFoldDB" id="A0A9P4NG88"/>
<comment type="similarity">
    <text evidence="1">Belongs to the IWR1/SLC7A6OS family.</text>
</comment>
<feature type="region of interest" description="Disordered" evidence="2">
    <location>
        <begin position="298"/>
        <end position="383"/>
    </location>
</feature>
<feature type="compositionally biased region" description="Basic residues" evidence="2">
    <location>
        <begin position="169"/>
        <end position="182"/>
    </location>
</feature>
<dbReference type="PANTHER" id="PTHR28063:SF1">
    <property type="entry name" value="RNA POLYMERASE II NUCLEAR LOCALIZATION PROTEIN IWR1"/>
    <property type="match status" value="1"/>
</dbReference>
<evidence type="ECO:0000256" key="2">
    <source>
        <dbReference type="SAM" id="MobiDB-lite"/>
    </source>
</evidence>
<dbReference type="Proteomes" id="UP000800235">
    <property type="component" value="Unassembled WGS sequence"/>
</dbReference>
<dbReference type="PANTHER" id="PTHR28063">
    <property type="entry name" value="RNA POLYMERASE II NUCLEAR LOCALIZATION PROTEIN IWR1"/>
    <property type="match status" value="1"/>
</dbReference>
<gene>
    <name evidence="4" type="ORF">EJ08DRAFT_738662</name>
</gene>